<keyword evidence="1" id="KW-0677">Repeat</keyword>
<reference evidence="3 4" key="1">
    <citation type="submission" date="2024-01" db="EMBL/GenBank/DDBJ databases">
        <title>The genomes of 5 underutilized Papilionoideae crops provide insights into root nodulation and disease resistanc.</title>
        <authorList>
            <person name="Yuan L."/>
        </authorList>
    </citation>
    <scope>NUCLEOTIDE SEQUENCE [LARGE SCALE GENOMIC DNA]</scope>
    <source>
        <strain evidence="3">ZHUSHIDOU_FW_LH</strain>
        <tissue evidence="3">Leaf</tissue>
    </source>
</reference>
<evidence type="ECO:0000256" key="1">
    <source>
        <dbReference type="ARBA" id="ARBA00022737"/>
    </source>
</evidence>
<dbReference type="InterPro" id="IPR046848">
    <property type="entry name" value="E_motif"/>
</dbReference>
<dbReference type="EMBL" id="JAYWIO010000002">
    <property type="protein sequence ID" value="KAK7284008.1"/>
    <property type="molecule type" value="Genomic_DNA"/>
</dbReference>
<evidence type="ECO:0000256" key="2">
    <source>
        <dbReference type="PROSITE-ProRule" id="PRU00708"/>
    </source>
</evidence>
<dbReference type="InterPro" id="IPR002885">
    <property type="entry name" value="PPR_rpt"/>
</dbReference>
<evidence type="ECO:0000313" key="4">
    <source>
        <dbReference type="Proteomes" id="UP001372338"/>
    </source>
</evidence>
<dbReference type="Pfam" id="PF20431">
    <property type="entry name" value="E_motif"/>
    <property type="match status" value="1"/>
</dbReference>
<dbReference type="FunFam" id="1.25.40.10:FF:000427">
    <property type="entry name" value="Pentatricopeptide repeat-containing protein chloroplastic"/>
    <property type="match status" value="1"/>
</dbReference>
<protein>
    <recommendedName>
        <fullName evidence="5">Pentatricopeptide repeat protein</fullName>
    </recommendedName>
</protein>
<dbReference type="PROSITE" id="PS51375">
    <property type="entry name" value="PPR"/>
    <property type="match status" value="2"/>
</dbReference>
<gene>
    <name evidence="3" type="ORF">RIF29_13759</name>
</gene>
<dbReference type="PANTHER" id="PTHR47926:SF463">
    <property type="entry name" value="PENTATRICOPEPTIDE REPEAT-CONTAINING PROTEIN"/>
    <property type="match status" value="1"/>
</dbReference>
<feature type="repeat" description="PPR" evidence="2">
    <location>
        <begin position="307"/>
        <end position="341"/>
    </location>
</feature>
<evidence type="ECO:0000313" key="3">
    <source>
        <dbReference type="EMBL" id="KAK7284008.1"/>
    </source>
</evidence>
<comment type="caution">
    <text evidence="3">The sequence shown here is derived from an EMBL/GenBank/DDBJ whole genome shotgun (WGS) entry which is preliminary data.</text>
</comment>
<keyword evidence="4" id="KW-1185">Reference proteome</keyword>
<sequence length="487" mass="54088">MYYWVNQWMVCCCRVNNVMVSSFLPSLQMQMQMQMQMQIVAITLVESLIQRCTTLSHLHQLHALLLKSSLDHHPILINHFLASSSSISLPFSTTFFHSLPISPPPLFSFNTLIRAFSNSSTPQTSLSLFQNLRTSHLYPDHYTFPFVLRACGLCGFLGAGGLVHSLVLKMGFASDRYIGNTLLKMYADCGIFGFARKVFDEMPVRDVVTWSSLIAGCVTCELLSDALDVFGEMRVVGEKPNSVTLVSLLSACAKLVNVSAGESVHSYIVRNCVEMDVGLGTALFEMYSKCGQIDKAIRVFNSMPRKNLQSCTIMISALANNGHREDAISLFNQMEDAGLHPDSLSFSAILSACSHMGLVYEGKKYFDRMVRLYGIKPTVEHYGCMVDLLGRAGLIEEAYDIIKNMTVEANAVILRSFLGACRNHGQVPKMDEKLLSKLESELGANYVLTANVFSARASWKDANDLRLAMKQKGLKKTPGCSWVEVQN</sequence>
<dbReference type="AlphaFoldDB" id="A0AAN9IQ46"/>
<name>A0AAN9IQ46_CROPI</name>
<dbReference type="InterPro" id="IPR011990">
    <property type="entry name" value="TPR-like_helical_dom_sf"/>
</dbReference>
<organism evidence="3 4">
    <name type="scientific">Crotalaria pallida</name>
    <name type="common">Smooth rattlebox</name>
    <name type="synonym">Crotalaria striata</name>
    <dbReference type="NCBI Taxonomy" id="3830"/>
    <lineage>
        <taxon>Eukaryota</taxon>
        <taxon>Viridiplantae</taxon>
        <taxon>Streptophyta</taxon>
        <taxon>Embryophyta</taxon>
        <taxon>Tracheophyta</taxon>
        <taxon>Spermatophyta</taxon>
        <taxon>Magnoliopsida</taxon>
        <taxon>eudicotyledons</taxon>
        <taxon>Gunneridae</taxon>
        <taxon>Pentapetalae</taxon>
        <taxon>rosids</taxon>
        <taxon>fabids</taxon>
        <taxon>Fabales</taxon>
        <taxon>Fabaceae</taxon>
        <taxon>Papilionoideae</taxon>
        <taxon>50 kb inversion clade</taxon>
        <taxon>genistoids sensu lato</taxon>
        <taxon>core genistoids</taxon>
        <taxon>Crotalarieae</taxon>
        <taxon>Crotalaria</taxon>
    </lineage>
</organism>
<dbReference type="FunFam" id="1.25.40.10:FF:001093">
    <property type="entry name" value="Pentatricopeptide repeat-containing protein At2g34400"/>
    <property type="match status" value="1"/>
</dbReference>
<dbReference type="PANTHER" id="PTHR47926">
    <property type="entry name" value="PENTATRICOPEPTIDE REPEAT-CONTAINING PROTEIN"/>
    <property type="match status" value="1"/>
</dbReference>
<dbReference type="Gene3D" id="1.25.40.10">
    <property type="entry name" value="Tetratricopeptide repeat domain"/>
    <property type="match status" value="4"/>
</dbReference>
<feature type="repeat" description="PPR" evidence="2">
    <location>
        <begin position="206"/>
        <end position="240"/>
    </location>
</feature>
<dbReference type="GO" id="GO:0003723">
    <property type="term" value="F:RNA binding"/>
    <property type="evidence" value="ECO:0007669"/>
    <property type="project" value="InterPro"/>
</dbReference>
<dbReference type="Proteomes" id="UP001372338">
    <property type="component" value="Unassembled WGS sequence"/>
</dbReference>
<evidence type="ECO:0008006" key="5">
    <source>
        <dbReference type="Google" id="ProtNLM"/>
    </source>
</evidence>
<accession>A0AAN9IQ46</accession>
<dbReference type="Pfam" id="PF13041">
    <property type="entry name" value="PPR_2"/>
    <property type="match status" value="2"/>
</dbReference>
<dbReference type="GO" id="GO:0009451">
    <property type="term" value="P:RNA modification"/>
    <property type="evidence" value="ECO:0007669"/>
    <property type="project" value="InterPro"/>
</dbReference>
<dbReference type="NCBIfam" id="TIGR00756">
    <property type="entry name" value="PPR"/>
    <property type="match status" value="4"/>
</dbReference>
<proteinExistence type="predicted"/>
<dbReference type="Pfam" id="PF01535">
    <property type="entry name" value="PPR"/>
    <property type="match status" value="2"/>
</dbReference>
<dbReference type="InterPro" id="IPR046960">
    <property type="entry name" value="PPR_At4g14850-like_plant"/>
</dbReference>